<feature type="signal peptide" evidence="1">
    <location>
        <begin position="1"/>
        <end position="20"/>
    </location>
</feature>
<evidence type="ECO:0000313" key="3">
    <source>
        <dbReference type="Proteomes" id="UP000316426"/>
    </source>
</evidence>
<organism evidence="2 3">
    <name type="scientific">Botrimarina mediterranea</name>
    <dbReference type="NCBI Taxonomy" id="2528022"/>
    <lineage>
        <taxon>Bacteria</taxon>
        <taxon>Pseudomonadati</taxon>
        <taxon>Planctomycetota</taxon>
        <taxon>Planctomycetia</taxon>
        <taxon>Pirellulales</taxon>
        <taxon>Lacipirellulaceae</taxon>
        <taxon>Botrimarina</taxon>
    </lineage>
</organism>
<keyword evidence="3" id="KW-1185">Reference proteome</keyword>
<dbReference type="PROSITE" id="PS51257">
    <property type="entry name" value="PROKAR_LIPOPROTEIN"/>
    <property type="match status" value="1"/>
</dbReference>
<keyword evidence="1" id="KW-0732">Signal</keyword>
<dbReference type="EMBL" id="CP036349">
    <property type="protein sequence ID" value="QDV73885.1"/>
    <property type="molecule type" value="Genomic_DNA"/>
</dbReference>
<sequence precursor="true">MLKKVALAAGALLVSVGAGCNQGPFNADVKGTVTLDGKPVPPGVVIFSAAGGGRNSSRGRIESDGKYFLVTRHNRGIDAGDYRVAVQVYEKGDPPGPGERAPANLPPLVPEKYLSVDTSGLEYTVEPGSNTIDIAMTSDGGN</sequence>
<reference evidence="2 3" key="1">
    <citation type="submission" date="2019-02" db="EMBL/GenBank/DDBJ databases">
        <title>Deep-cultivation of Planctomycetes and their phenomic and genomic characterization uncovers novel biology.</title>
        <authorList>
            <person name="Wiegand S."/>
            <person name="Jogler M."/>
            <person name="Boedeker C."/>
            <person name="Pinto D."/>
            <person name="Vollmers J."/>
            <person name="Rivas-Marin E."/>
            <person name="Kohn T."/>
            <person name="Peeters S.H."/>
            <person name="Heuer A."/>
            <person name="Rast P."/>
            <person name="Oberbeckmann S."/>
            <person name="Bunk B."/>
            <person name="Jeske O."/>
            <person name="Meyerdierks A."/>
            <person name="Storesund J.E."/>
            <person name="Kallscheuer N."/>
            <person name="Luecker S."/>
            <person name="Lage O.M."/>
            <person name="Pohl T."/>
            <person name="Merkel B.J."/>
            <person name="Hornburger P."/>
            <person name="Mueller R.-W."/>
            <person name="Bruemmer F."/>
            <person name="Labrenz M."/>
            <person name="Spormann A.M."/>
            <person name="Op den Camp H."/>
            <person name="Overmann J."/>
            <person name="Amann R."/>
            <person name="Jetten M.S.M."/>
            <person name="Mascher T."/>
            <person name="Medema M.H."/>
            <person name="Devos D.P."/>
            <person name="Kaster A.-K."/>
            <person name="Ovreas L."/>
            <person name="Rohde M."/>
            <person name="Galperin M.Y."/>
            <person name="Jogler C."/>
        </authorList>
    </citation>
    <scope>NUCLEOTIDE SEQUENCE [LARGE SCALE GENOMIC DNA]</scope>
    <source>
        <strain evidence="2 3">Spa11</strain>
    </source>
</reference>
<dbReference type="KEGG" id="bmei:Spa11_20840"/>
<evidence type="ECO:0008006" key="4">
    <source>
        <dbReference type="Google" id="ProtNLM"/>
    </source>
</evidence>
<evidence type="ECO:0000256" key="1">
    <source>
        <dbReference type="SAM" id="SignalP"/>
    </source>
</evidence>
<gene>
    <name evidence="2" type="ORF">Spa11_20840</name>
</gene>
<proteinExistence type="predicted"/>
<dbReference type="Proteomes" id="UP000316426">
    <property type="component" value="Chromosome"/>
</dbReference>
<name>A0A518K7X5_9BACT</name>
<accession>A0A518K7X5</accession>
<dbReference type="AlphaFoldDB" id="A0A518K7X5"/>
<protein>
    <recommendedName>
        <fullName evidence="4">Carboxypeptidase regulatory-like domain-containing protein</fullName>
    </recommendedName>
</protein>
<feature type="chain" id="PRO_5021781511" description="Carboxypeptidase regulatory-like domain-containing protein" evidence="1">
    <location>
        <begin position="21"/>
        <end position="142"/>
    </location>
</feature>
<evidence type="ECO:0000313" key="2">
    <source>
        <dbReference type="EMBL" id="QDV73885.1"/>
    </source>
</evidence>
<dbReference type="RefSeq" id="WP_145111650.1">
    <property type="nucleotide sequence ID" value="NZ_CP036349.1"/>
</dbReference>